<keyword evidence="3 7" id="KW-0645">Protease</keyword>
<feature type="domain" description="Peptidase M28" evidence="9">
    <location>
        <begin position="228"/>
        <end position="442"/>
    </location>
</feature>
<dbReference type="SUPFAM" id="SSF53187">
    <property type="entry name" value="Zn-dependent exopeptidases"/>
    <property type="match status" value="1"/>
</dbReference>
<dbReference type="InterPro" id="IPR007484">
    <property type="entry name" value="Peptidase_M28"/>
</dbReference>
<proteinExistence type="inferred from homology"/>
<dbReference type="Gene3D" id="3.50.30.30">
    <property type="match status" value="1"/>
</dbReference>
<dbReference type="InterPro" id="IPR003137">
    <property type="entry name" value="PA_domain"/>
</dbReference>
<feature type="signal peptide" evidence="7">
    <location>
        <begin position="1"/>
        <end position="19"/>
    </location>
</feature>
<dbReference type="GO" id="GO:0046872">
    <property type="term" value="F:metal ion binding"/>
    <property type="evidence" value="ECO:0007669"/>
    <property type="project" value="UniProtKB-KW"/>
</dbReference>
<evidence type="ECO:0000256" key="1">
    <source>
        <dbReference type="ARBA" id="ARBA00001947"/>
    </source>
</evidence>
<dbReference type="STRING" id="503106.A0A218Z9N6"/>
<dbReference type="PANTHER" id="PTHR12147:SF26">
    <property type="entry name" value="PEPTIDASE M28 DOMAIN-CONTAINING PROTEIN"/>
    <property type="match status" value="1"/>
</dbReference>
<evidence type="ECO:0000256" key="7">
    <source>
        <dbReference type="RuleBase" id="RU361240"/>
    </source>
</evidence>
<accession>A0A218Z9N6</accession>
<comment type="similarity">
    <text evidence="2">Belongs to the peptidase M28 family. M28B subfamily.</text>
</comment>
<evidence type="ECO:0000313" key="11">
    <source>
        <dbReference type="Proteomes" id="UP000242519"/>
    </source>
</evidence>
<feature type="domain" description="PA" evidence="8">
    <location>
        <begin position="124"/>
        <end position="208"/>
    </location>
</feature>
<sequence length="453" mass="48586">MKFAKRAAFAMTIASLLKALPATVVERQLALETLRQNIQTASLVDKLRQLQEMADQTRSRSRFIGTAAHAETLSYIYSQLNHTGYYNIDTQRFTASYDHAELMVNRVSYKSLAFTFSPLANMSTSLVAAERQGCAPEDYPAEVEGNVVIISPGSCSYDAKATAAGQAGAFGAVIYNSIEGEVVLEGQFEAPGNFVPTVGVSWETGQTLLQSLGDVILFIAPRDVVTYNIIAETRGGDHDNVLMLGAHTDSVAAGPGINDNGSGTIGVLEVALQLSRSSTTNAVRFAFWSANEIGAHGSRHYISTLSQAEARKIRLYLDFDTIASPNYVYEVLDGDGSAFGMPGARGSGAVKRLWQDYFEGLQIETTPARLNGTGDFEPFLSAGIAVGGLSSGADGLKSQKDCENHGGQAGAPYDPNYHTARDRLVNINTQVFLEITKAIAHAVATLARSFETL</sequence>
<dbReference type="GO" id="GO:0008235">
    <property type="term" value="F:metalloexopeptidase activity"/>
    <property type="evidence" value="ECO:0007669"/>
    <property type="project" value="InterPro"/>
</dbReference>
<evidence type="ECO:0000256" key="5">
    <source>
        <dbReference type="ARBA" id="ARBA00022801"/>
    </source>
</evidence>
<reference evidence="10 11" key="1">
    <citation type="submission" date="2017-04" db="EMBL/GenBank/DDBJ databases">
        <title>Draft genome sequence of Marssonina coronaria NL1: causal agent of apple blotch.</title>
        <authorList>
            <person name="Cheng Q."/>
        </authorList>
    </citation>
    <scope>NUCLEOTIDE SEQUENCE [LARGE SCALE GENOMIC DNA]</scope>
    <source>
        <strain evidence="10 11">NL1</strain>
    </source>
</reference>
<dbReference type="PANTHER" id="PTHR12147">
    <property type="entry name" value="METALLOPEPTIDASE M28 FAMILY MEMBER"/>
    <property type="match status" value="1"/>
</dbReference>
<dbReference type="EC" id="3.4.-.-" evidence="7"/>
<dbReference type="Pfam" id="PF04389">
    <property type="entry name" value="Peptidase_M28"/>
    <property type="match status" value="1"/>
</dbReference>
<dbReference type="Pfam" id="PF02225">
    <property type="entry name" value="PA"/>
    <property type="match status" value="1"/>
</dbReference>
<dbReference type="InParanoid" id="A0A218Z9N6"/>
<keyword evidence="4 7" id="KW-0479">Metal-binding</keyword>
<evidence type="ECO:0000256" key="2">
    <source>
        <dbReference type="ARBA" id="ARBA00005634"/>
    </source>
</evidence>
<evidence type="ECO:0000259" key="8">
    <source>
        <dbReference type="Pfam" id="PF02225"/>
    </source>
</evidence>
<evidence type="ECO:0000259" key="9">
    <source>
        <dbReference type="Pfam" id="PF04389"/>
    </source>
</evidence>
<dbReference type="SUPFAM" id="SSF52025">
    <property type="entry name" value="PA domain"/>
    <property type="match status" value="1"/>
</dbReference>
<comment type="cofactor">
    <cofactor evidence="1">
        <name>Zn(2+)</name>
        <dbReference type="ChEBI" id="CHEBI:29105"/>
    </cofactor>
</comment>
<dbReference type="GO" id="GO:0006508">
    <property type="term" value="P:proteolysis"/>
    <property type="evidence" value="ECO:0007669"/>
    <property type="project" value="UniProtKB-KW"/>
</dbReference>
<dbReference type="InterPro" id="IPR045175">
    <property type="entry name" value="M28_fam"/>
</dbReference>
<keyword evidence="7" id="KW-0732">Signal</keyword>
<gene>
    <name evidence="10" type="ORF">B2J93_3102</name>
</gene>
<organism evidence="10 11">
    <name type="scientific">Diplocarpon coronariae</name>
    <dbReference type="NCBI Taxonomy" id="2795749"/>
    <lineage>
        <taxon>Eukaryota</taxon>
        <taxon>Fungi</taxon>
        <taxon>Dikarya</taxon>
        <taxon>Ascomycota</taxon>
        <taxon>Pezizomycotina</taxon>
        <taxon>Leotiomycetes</taxon>
        <taxon>Helotiales</taxon>
        <taxon>Drepanopezizaceae</taxon>
        <taxon>Diplocarpon</taxon>
    </lineage>
</organism>
<comment type="caution">
    <text evidence="10">The sequence shown here is derived from an EMBL/GenBank/DDBJ whole genome shotgun (WGS) entry which is preliminary data.</text>
</comment>
<keyword evidence="5 7" id="KW-0378">Hydrolase</keyword>
<dbReference type="AlphaFoldDB" id="A0A218Z9N6"/>
<evidence type="ECO:0000256" key="3">
    <source>
        <dbReference type="ARBA" id="ARBA00022670"/>
    </source>
</evidence>
<keyword evidence="11" id="KW-1185">Reference proteome</keyword>
<dbReference type="OrthoDB" id="10013407at2759"/>
<dbReference type="Gene3D" id="3.40.630.10">
    <property type="entry name" value="Zn peptidases"/>
    <property type="match status" value="1"/>
</dbReference>
<evidence type="ECO:0000256" key="6">
    <source>
        <dbReference type="ARBA" id="ARBA00022833"/>
    </source>
</evidence>
<protein>
    <recommendedName>
        <fullName evidence="7">Peptide hydrolase</fullName>
        <ecNumber evidence="7">3.4.-.-</ecNumber>
    </recommendedName>
</protein>
<dbReference type="EMBL" id="MZNU01000104">
    <property type="protein sequence ID" value="OWP04472.1"/>
    <property type="molecule type" value="Genomic_DNA"/>
</dbReference>
<dbReference type="Proteomes" id="UP000242519">
    <property type="component" value="Unassembled WGS sequence"/>
</dbReference>
<name>A0A218Z9N6_9HELO</name>
<feature type="chain" id="PRO_5011824585" description="Peptide hydrolase" evidence="7">
    <location>
        <begin position="20"/>
        <end position="453"/>
    </location>
</feature>
<evidence type="ECO:0000256" key="4">
    <source>
        <dbReference type="ARBA" id="ARBA00022723"/>
    </source>
</evidence>
<keyword evidence="6 7" id="KW-0862">Zinc</keyword>
<dbReference type="InterPro" id="IPR046450">
    <property type="entry name" value="PA_dom_sf"/>
</dbReference>
<evidence type="ECO:0000313" key="10">
    <source>
        <dbReference type="EMBL" id="OWP04472.1"/>
    </source>
</evidence>